<comment type="similarity">
    <text evidence="8">Belongs to the RNR ribonuclease family. RNase R subfamily.</text>
</comment>
<dbReference type="InterPro" id="IPR011805">
    <property type="entry name" value="RNase_R"/>
</dbReference>
<dbReference type="Pfam" id="PF17876">
    <property type="entry name" value="CSD2"/>
    <property type="match status" value="1"/>
</dbReference>
<evidence type="ECO:0000256" key="8">
    <source>
        <dbReference type="HAMAP-Rule" id="MF_01895"/>
    </source>
</evidence>
<keyword evidence="3 8" id="KW-0963">Cytoplasm</keyword>
<dbReference type="InterPro" id="IPR012340">
    <property type="entry name" value="NA-bd_OB-fold"/>
</dbReference>
<dbReference type="Pfam" id="PF08206">
    <property type="entry name" value="OB_RNB"/>
    <property type="match status" value="1"/>
</dbReference>
<feature type="domain" description="S1 motif" evidence="11">
    <location>
        <begin position="731"/>
        <end position="812"/>
    </location>
</feature>
<dbReference type="SUPFAM" id="SSF50249">
    <property type="entry name" value="Nucleic acid-binding proteins"/>
    <property type="match status" value="3"/>
</dbReference>
<dbReference type="GO" id="GO:0006402">
    <property type="term" value="P:mRNA catabolic process"/>
    <property type="evidence" value="ECO:0007669"/>
    <property type="project" value="TreeGrafter"/>
</dbReference>
<dbReference type="GO" id="GO:0003723">
    <property type="term" value="F:RNA binding"/>
    <property type="evidence" value="ECO:0007669"/>
    <property type="project" value="UniProtKB-UniRule"/>
</dbReference>
<keyword evidence="13" id="KW-1185">Reference proteome</keyword>
<feature type="coiled-coil region" evidence="9">
    <location>
        <begin position="696"/>
        <end position="723"/>
    </location>
</feature>
<name>Q1IJI5_KORVE</name>
<dbReference type="Proteomes" id="UP000002432">
    <property type="component" value="Chromosome"/>
</dbReference>
<dbReference type="InterPro" id="IPR001900">
    <property type="entry name" value="RNase_II/R"/>
</dbReference>
<accession>Q1IJI5</accession>
<dbReference type="InterPro" id="IPR040476">
    <property type="entry name" value="CSD2"/>
</dbReference>
<dbReference type="GO" id="GO:0005829">
    <property type="term" value="C:cytosol"/>
    <property type="evidence" value="ECO:0007669"/>
    <property type="project" value="TreeGrafter"/>
</dbReference>
<feature type="compositionally biased region" description="Basic and acidic residues" evidence="10">
    <location>
        <begin position="668"/>
        <end position="685"/>
    </location>
</feature>
<evidence type="ECO:0000256" key="7">
    <source>
        <dbReference type="ARBA" id="ARBA00022884"/>
    </source>
</evidence>
<evidence type="ECO:0000256" key="4">
    <source>
        <dbReference type="ARBA" id="ARBA00022722"/>
    </source>
</evidence>
<dbReference type="Gene3D" id="2.40.50.140">
    <property type="entry name" value="Nucleic acid-binding proteins"/>
    <property type="match status" value="2"/>
</dbReference>
<feature type="region of interest" description="Disordered" evidence="10">
    <location>
        <begin position="646"/>
        <end position="695"/>
    </location>
</feature>
<dbReference type="AlphaFoldDB" id="Q1IJI5"/>
<keyword evidence="7 8" id="KW-0694">RNA-binding</keyword>
<dbReference type="eggNOG" id="COG0557">
    <property type="taxonomic scope" value="Bacteria"/>
</dbReference>
<dbReference type="STRING" id="204669.Acid345_3965"/>
<comment type="subcellular location">
    <subcellularLocation>
        <location evidence="2 8">Cytoplasm</location>
    </subcellularLocation>
</comment>
<dbReference type="Pfam" id="PF00773">
    <property type="entry name" value="RNB"/>
    <property type="match status" value="1"/>
</dbReference>
<comment type="catalytic activity">
    <reaction evidence="1 8">
        <text>Exonucleolytic cleavage in the 3'- to 5'-direction to yield nucleoside 5'-phosphates.</text>
        <dbReference type="EC" id="3.1.13.1"/>
    </reaction>
</comment>
<evidence type="ECO:0000256" key="2">
    <source>
        <dbReference type="ARBA" id="ARBA00004496"/>
    </source>
</evidence>
<feature type="compositionally biased region" description="Basic and acidic residues" evidence="10">
    <location>
        <begin position="183"/>
        <end position="194"/>
    </location>
</feature>
<dbReference type="InterPro" id="IPR013223">
    <property type="entry name" value="RNase_B_OB_dom"/>
</dbReference>
<dbReference type="PROSITE" id="PS01175">
    <property type="entry name" value="RIBONUCLEASE_II"/>
    <property type="match status" value="1"/>
</dbReference>
<evidence type="ECO:0000256" key="9">
    <source>
        <dbReference type="SAM" id="Coils"/>
    </source>
</evidence>
<dbReference type="SMART" id="SM00955">
    <property type="entry name" value="RNB"/>
    <property type="match status" value="1"/>
</dbReference>
<reference evidence="12 13" key="1">
    <citation type="journal article" date="2009" name="Appl. Environ. Microbiol.">
        <title>Three genomes from the phylum Acidobacteria provide insight into the lifestyles of these microorganisms in soils.</title>
        <authorList>
            <person name="Ward N.L."/>
            <person name="Challacombe J.F."/>
            <person name="Janssen P.H."/>
            <person name="Henrissat B."/>
            <person name="Coutinho P.M."/>
            <person name="Wu M."/>
            <person name="Xie G."/>
            <person name="Haft D.H."/>
            <person name="Sait M."/>
            <person name="Badger J."/>
            <person name="Barabote R.D."/>
            <person name="Bradley B."/>
            <person name="Brettin T.S."/>
            <person name="Brinkac L.M."/>
            <person name="Bruce D."/>
            <person name="Creasy T."/>
            <person name="Daugherty S.C."/>
            <person name="Davidsen T.M."/>
            <person name="DeBoy R.T."/>
            <person name="Detter J.C."/>
            <person name="Dodson R.J."/>
            <person name="Durkin A.S."/>
            <person name="Ganapathy A."/>
            <person name="Gwinn-Giglio M."/>
            <person name="Han C.S."/>
            <person name="Khouri H."/>
            <person name="Kiss H."/>
            <person name="Kothari S.P."/>
            <person name="Madupu R."/>
            <person name="Nelson K.E."/>
            <person name="Nelson W.C."/>
            <person name="Paulsen I."/>
            <person name="Penn K."/>
            <person name="Ren Q."/>
            <person name="Rosovitz M.J."/>
            <person name="Selengut J.D."/>
            <person name="Shrivastava S."/>
            <person name="Sullivan S.A."/>
            <person name="Tapia R."/>
            <person name="Thompson L.S."/>
            <person name="Watkins K.L."/>
            <person name="Yang Q."/>
            <person name="Yu C."/>
            <person name="Zafar N."/>
            <person name="Zhou L."/>
            <person name="Kuske C.R."/>
        </authorList>
    </citation>
    <scope>NUCLEOTIDE SEQUENCE [LARGE SCALE GENOMIC DNA]</scope>
    <source>
        <strain evidence="12 13">Ellin345</strain>
    </source>
</reference>
<dbReference type="PANTHER" id="PTHR23355">
    <property type="entry name" value="RIBONUCLEASE"/>
    <property type="match status" value="1"/>
</dbReference>
<dbReference type="CDD" id="cd04471">
    <property type="entry name" value="S1_RNase_R"/>
    <property type="match status" value="1"/>
</dbReference>
<dbReference type="Pfam" id="PF00575">
    <property type="entry name" value="S1"/>
    <property type="match status" value="1"/>
</dbReference>
<dbReference type="SMART" id="SM00357">
    <property type="entry name" value="CSP"/>
    <property type="match status" value="1"/>
</dbReference>
<dbReference type="PANTHER" id="PTHR23355:SF9">
    <property type="entry name" value="DIS3-LIKE EXONUCLEASE 2"/>
    <property type="match status" value="1"/>
</dbReference>
<evidence type="ECO:0000313" key="13">
    <source>
        <dbReference type="Proteomes" id="UP000002432"/>
    </source>
</evidence>
<dbReference type="SMART" id="SM00316">
    <property type="entry name" value="S1"/>
    <property type="match status" value="1"/>
</dbReference>
<evidence type="ECO:0000256" key="3">
    <source>
        <dbReference type="ARBA" id="ARBA00022490"/>
    </source>
</evidence>
<dbReference type="InterPro" id="IPR003029">
    <property type="entry name" value="S1_domain"/>
</dbReference>
<gene>
    <name evidence="8" type="primary">rnr</name>
    <name evidence="12" type="ordered locus">Acid345_3965</name>
</gene>
<keyword evidence="6 8" id="KW-0269">Exonuclease</keyword>
<dbReference type="EMBL" id="CP000360">
    <property type="protein sequence ID" value="ABF42965.1"/>
    <property type="molecule type" value="Genomic_DNA"/>
</dbReference>
<dbReference type="NCBIfam" id="TIGR00358">
    <property type="entry name" value="3_prime_RNase"/>
    <property type="match status" value="1"/>
</dbReference>
<dbReference type="OrthoDB" id="9764149at2"/>
<dbReference type="RefSeq" id="WP_011524764.1">
    <property type="nucleotide sequence ID" value="NC_008009.1"/>
</dbReference>
<keyword evidence="9" id="KW-0175">Coiled coil</keyword>
<feature type="region of interest" description="Disordered" evidence="10">
    <location>
        <begin position="175"/>
        <end position="194"/>
    </location>
</feature>
<dbReference type="InterPro" id="IPR011129">
    <property type="entry name" value="CSD"/>
</dbReference>
<evidence type="ECO:0000256" key="6">
    <source>
        <dbReference type="ARBA" id="ARBA00022839"/>
    </source>
</evidence>
<protein>
    <recommendedName>
        <fullName evidence="8">Ribonuclease R</fullName>
        <shortName evidence="8">RNase R</shortName>
        <ecNumber evidence="8">3.1.13.1</ecNumber>
    </recommendedName>
</protein>
<evidence type="ECO:0000256" key="5">
    <source>
        <dbReference type="ARBA" id="ARBA00022801"/>
    </source>
</evidence>
<dbReference type="HAMAP" id="MF_01895">
    <property type="entry name" value="RNase_R"/>
    <property type="match status" value="1"/>
</dbReference>
<sequence>MLTDQQILDHIERQAHQSANFKQLVREMRLRGPDRDQLGRRLESLVKRGKLVTAAAGRYAMVKTTRAQNLIAGKLSMHRDGYGFVMPGAAEVKSAIEGDIYIPPHAIGSAMHGDEVLAEIVATKKDGRAEGRILRTLNRAHTSVVGTFHYDKVNFVRPIDEKITQDIVIPKGMEWPPDVEREEGEKRKKRSEQDRVIGTEAKRREWTDLDNLVVNVEITEWPSPTQSPRGRVVEILGYEDDFGVDTEIMIRKHHLPHQFPAAVLSEARSFSPEIPAKEIKHRRDYRELPIVTIDGETARDFDDAVLVSHLPNGNFELQVHIADVAHYVTDESDIDLEARLRGTSVYFPDRAVPMLPLELSTDICSLRPQVERLVLSCVMEIDHQGEIVGYELNEGVIRSAERMTYTAVHGVLQGDTELRTRYAPLVKNFELMRDLASILNKKRQKRGSIDFDLPEPVIEFDENGLMKGVTRSERNEAHRLIEEFMLAANESVATYLEARKIASLYRIHEKPDPKRVYEFETLAASFGYSLGVGSLPIERVHLKADKRARHGTGRRSEPIEIPKDVHITPRMYQKLTQKLEGKPEERILSYLMLRSLRQARYSEKNEGHFALAATSYTHFTSPIRRYPDLIVHRILKQVLKEQAEKNDHGVPVGVGGAVNEVDGHSPWSKRDGHERKGKQQHEDRPPLTGPIPEEQLRQIAEESSDAERRADDAERELLEWKKIKFMQDRVGEEFTGLIVSVTKYGLFVELTDLFVEGLVPLLTLQGDHFNYHENTKQLIGERSRKTYSLGDKVRVILDRIDRMQRKLQFAVVEDEPHRAEGKHKKSR</sequence>
<evidence type="ECO:0000313" key="12">
    <source>
        <dbReference type="EMBL" id="ABF42965.1"/>
    </source>
</evidence>
<keyword evidence="5 8" id="KW-0378">Hydrolase</keyword>
<dbReference type="HOGENOM" id="CLU_002333_7_0_0"/>
<keyword evidence="4 8" id="KW-0540">Nuclease</keyword>
<dbReference type="InterPro" id="IPR050180">
    <property type="entry name" value="RNR_Ribonuclease"/>
</dbReference>
<dbReference type="InterPro" id="IPR004476">
    <property type="entry name" value="RNase_II/RNase_R"/>
</dbReference>
<dbReference type="InterPro" id="IPR022966">
    <property type="entry name" value="RNase_II/R_CS"/>
</dbReference>
<dbReference type="GO" id="GO:0008859">
    <property type="term" value="F:exoribonuclease II activity"/>
    <property type="evidence" value="ECO:0007669"/>
    <property type="project" value="UniProtKB-UniRule"/>
</dbReference>
<dbReference type="EnsemblBacteria" id="ABF42965">
    <property type="protein sequence ID" value="ABF42965"/>
    <property type="gene ID" value="Acid345_3965"/>
</dbReference>
<organism evidence="12 13">
    <name type="scientific">Koribacter versatilis (strain Ellin345)</name>
    <dbReference type="NCBI Taxonomy" id="204669"/>
    <lineage>
        <taxon>Bacteria</taxon>
        <taxon>Pseudomonadati</taxon>
        <taxon>Acidobacteriota</taxon>
        <taxon>Terriglobia</taxon>
        <taxon>Terriglobales</taxon>
        <taxon>Candidatus Korobacteraceae</taxon>
        <taxon>Candidatus Korobacter</taxon>
    </lineage>
</organism>
<dbReference type="KEGG" id="aba:Acid345_3965"/>
<dbReference type="PROSITE" id="PS50126">
    <property type="entry name" value="S1"/>
    <property type="match status" value="1"/>
</dbReference>
<comment type="function">
    <text evidence="8">3'-5' exoribonuclease that releases 5'-nucleoside monophosphates and is involved in maturation of structured RNAs.</text>
</comment>
<evidence type="ECO:0000256" key="1">
    <source>
        <dbReference type="ARBA" id="ARBA00001849"/>
    </source>
</evidence>
<evidence type="ECO:0000256" key="10">
    <source>
        <dbReference type="SAM" id="MobiDB-lite"/>
    </source>
</evidence>
<evidence type="ECO:0000259" key="11">
    <source>
        <dbReference type="PROSITE" id="PS50126"/>
    </source>
</evidence>
<dbReference type="EC" id="3.1.13.1" evidence="8"/>
<proteinExistence type="inferred from homology"/>